<keyword evidence="2" id="KW-0812">Transmembrane</keyword>
<dbReference type="RefSeq" id="WP_310269994.1">
    <property type="nucleotide sequence ID" value="NZ_JAVDXW010000001.1"/>
</dbReference>
<dbReference type="AlphaFoldDB" id="A0AAE4CM90"/>
<keyword evidence="2" id="KW-1133">Transmembrane helix</keyword>
<dbReference type="Proteomes" id="UP001180845">
    <property type="component" value="Unassembled WGS sequence"/>
</dbReference>
<evidence type="ECO:0000313" key="3">
    <source>
        <dbReference type="EMBL" id="MDR7300732.1"/>
    </source>
</evidence>
<evidence type="ECO:0000256" key="1">
    <source>
        <dbReference type="SAM" id="MobiDB-lite"/>
    </source>
</evidence>
<reference evidence="3" key="1">
    <citation type="submission" date="2023-07" db="EMBL/GenBank/DDBJ databases">
        <title>Sequencing the genomes of 1000 actinobacteria strains.</title>
        <authorList>
            <person name="Klenk H.-P."/>
        </authorList>
    </citation>
    <scope>NUCLEOTIDE SEQUENCE</scope>
    <source>
        <strain evidence="3">DSM 45977</strain>
    </source>
</reference>
<name>A0AAE4CM90_9ACTN</name>
<gene>
    <name evidence="3" type="ORF">JOF55_000913</name>
</gene>
<evidence type="ECO:0000256" key="2">
    <source>
        <dbReference type="SAM" id="Phobius"/>
    </source>
</evidence>
<feature type="compositionally biased region" description="Low complexity" evidence="1">
    <location>
        <begin position="41"/>
        <end position="56"/>
    </location>
</feature>
<feature type="transmembrane region" description="Helical" evidence="2">
    <location>
        <begin position="163"/>
        <end position="185"/>
    </location>
</feature>
<comment type="caution">
    <text evidence="3">The sequence shown here is derived from an EMBL/GenBank/DDBJ whole genome shotgun (WGS) entry which is preliminary data.</text>
</comment>
<keyword evidence="4" id="KW-1185">Reference proteome</keyword>
<evidence type="ECO:0000313" key="4">
    <source>
        <dbReference type="Proteomes" id="UP001180845"/>
    </source>
</evidence>
<accession>A0AAE4CM90</accession>
<organism evidence="3 4">
    <name type="scientific">Haloactinomyces albus</name>
    <dbReference type="NCBI Taxonomy" id="1352928"/>
    <lineage>
        <taxon>Bacteria</taxon>
        <taxon>Bacillati</taxon>
        <taxon>Actinomycetota</taxon>
        <taxon>Actinomycetes</taxon>
        <taxon>Actinopolysporales</taxon>
        <taxon>Actinopolysporaceae</taxon>
        <taxon>Haloactinomyces</taxon>
    </lineage>
</organism>
<protein>
    <submittedName>
        <fullName evidence="3">Uncharacterized protein</fullName>
    </submittedName>
</protein>
<proteinExistence type="predicted"/>
<dbReference type="EMBL" id="JAVDXW010000001">
    <property type="protein sequence ID" value="MDR7300732.1"/>
    <property type="molecule type" value="Genomic_DNA"/>
</dbReference>
<feature type="region of interest" description="Disordered" evidence="1">
    <location>
        <begin position="1"/>
        <end position="62"/>
    </location>
</feature>
<sequence length="187" mass="19606">MTNPHGPPGPQQYPQPGAPVPAPQGPPQGPPQGGYPPQGPPVQQGPGAAGAMGQQMAPPPPGMGRIVLDTSYMPLAFLLALFKPGITVNGQPYPVARWGQNVLDLPPGRHQIQVHVNYLWKFGHAQAFVPVDPGRQVDVYYRSPAVAFGEGAIGPVPQSTPNMALTIVLMVASVSFGFLSVILSLTI</sequence>
<keyword evidence="2" id="KW-0472">Membrane</keyword>
<feature type="compositionally biased region" description="Pro residues" evidence="1">
    <location>
        <begin position="1"/>
        <end position="40"/>
    </location>
</feature>